<accession>A0A483MVH2</accession>
<evidence type="ECO:0000313" key="2">
    <source>
        <dbReference type="EMBL" id="TCX90620.1"/>
    </source>
</evidence>
<dbReference type="InterPro" id="IPR039448">
    <property type="entry name" value="Beta_helix"/>
</dbReference>
<dbReference type="EMBL" id="SDCT01000015">
    <property type="protein sequence ID" value="TCX90620.1"/>
    <property type="molecule type" value="Genomic_DNA"/>
</dbReference>
<dbReference type="Gene3D" id="2.160.20.10">
    <property type="entry name" value="Single-stranded right-handed beta-helix, Pectin lyase-like"/>
    <property type="match status" value="1"/>
</dbReference>
<feature type="domain" description="Right handed beta helix" evidence="1">
    <location>
        <begin position="226"/>
        <end position="364"/>
    </location>
</feature>
<dbReference type="SUPFAM" id="SSF51126">
    <property type="entry name" value="Pectin lyase-like"/>
    <property type="match status" value="1"/>
</dbReference>
<dbReference type="AlphaFoldDB" id="A0A483MVH2"/>
<sequence>MGQCSDLTALRTIEPTASNQRISVASYSPGWAGLIGAPVGGGEFYYDPNDTTSADDDIFVFVTAGGKRWKRACSGKKICLEWKGVRPGDDAAPALNAIGAYLNSRAVAKGTVSGLPRVHVGAGVYPLSDTVSLTYAFRIKAVGNVEFTATGWDSTVAKDIFTIANPANMPAVPDKGYASGDPWLNGSDGTILITGPVYDAAVTNNVVGVGVGNLVTGRTPVRGNVMHGVSIRYCGSAIYLRMRRLYLTSFSRVHCELNNTHITCPNQSGTEDSGERIAFHECVFGGCRNQHVYVYMAPALHFESCSFDFAQGSGIYLDGISEYGLFSFTNCHFENFNNYLINAQTGSRVTLLITNCDVFNNSQTTPVTAASASSPSRPMFNLANGGNVVINGFKLNYSYRPLGSLNMLVSSGTQTADTRTRVSVNGLTAGDKAMTPCPAAAHIMNRSNDFSGEAVGSTITSKIAYTTTHVQPVQDIASSWGAGMSASVVADGSTKVLQMVSADNTNFGYIQPKTAIPVSPGRSYSAYFSVQKLLATGGVNWSVSYLWYDKDGNLLSNDSALSGQFSSVYNDTTLPGYSTDAAENGNRKLSTTMCVRIAPPGAAYCRPYFSVSSFTGTINIVNFLMWEYQ</sequence>
<organism evidence="2">
    <name type="scientific">Klebsiella pneumoniae</name>
    <dbReference type="NCBI Taxonomy" id="573"/>
    <lineage>
        <taxon>Bacteria</taxon>
        <taxon>Pseudomonadati</taxon>
        <taxon>Pseudomonadota</taxon>
        <taxon>Gammaproteobacteria</taxon>
        <taxon>Enterobacterales</taxon>
        <taxon>Enterobacteriaceae</taxon>
        <taxon>Klebsiella/Raoultella group</taxon>
        <taxon>Klebsiella</taxon>
        <taxon>Klebsiella pneumoniae complex</taxon>
    </lineage>
</organism>
<dbReference type="RefSeq" id="WP_131876603.1">
    <property type="nucleotide sequence ID" value="NZ_JANJFA010000011.1"/>
</dbReference>
<proteinExistence type="predicted"/>
<gene>
    <name evidence="2" type="ORF">ETF13_11945</name>
</gene>
<evidence type="ECO:0000259" key="1">
    <source>
        <dbReference type="Pfam" id="PF13229"/>
    </source>
</evidence>
<dbReference type="InterPro" id="IPR011050">
    <property type="entry name" value="Pectin_lyase_fold/virulence"/>
</dbReference>
<name>A0A483MVH2_KLEPN</name>
<dbReference type="InterPro" id="IPR012334">
    <property type="entry name" value="Pectin_lyas_fold"/>
</dbReference>
<protein>
    <submittedName>
        <fullName evidence="2">Right-handed parallel beta-helix repeat-containing protein</fullName>
    </submittedName>
</protein>
<dbReference type="Pfam" id="PF13229">
    <property type="entry name" value="Beta_helix"/>
    <property type="match status" value="1"/>
</dbReference>
<comment type="caution">
    <text evidence="2">The sequence shown here is derived from an EMBL/GenBank/DDBJ whole genome shotgun (WGS) entry which is preliminary data.</text>
</comment>
<reference evidence="2" key="1">
    <citation type="submission" date="2019-01" db="EMBL/GenBank/DDBJ databases">
        <authorList>
            <person name="Lista F."/>
            <person name="Anselmo A."/>
        </authorList>
    </citation>
    <scope>NUCLEOTIDE SEQUENCE</scope>
    <source>
        <strain evidence="2">3S</strain>
    </source>
</reference>